<dbReference type="InterPro" id="IPR022412">
    <property type="entry name" value="Quinolinate_PRibosylTrfase_N"/>
</dbReference>
<evidence type="ECO:0000256" key="3">
    <source>
        <dbReference type="ARBA" id="ARBA00009400"/>
    </source>
</evidence>
<feature type="domain" description="Quinolinate phosphoribosyl transferase C-terminal" evidence="14">
    <location>
        <begin position="119"/>
        <end position="281"/>
    </location>
</feature>
<name>A0AAW9R3A4_9GAMM</name>
<dbReference type="InterPro" id="IPR037128">
    <property type="entry name" value="Quinolinate_PRibosylTase_N_sf"/>
</dbReference>
<evidence type="ECO:0000256" key="10">
    <source>
        <dbReference type="ARBA" id="ARBA00047445"/>
    </source>
</evidence>
<evidence type="ECO:0000256" key="13">
    <source>
        <dbReference type="PIRSR" id="PIRSR006250-1"/>
    </source>
</evidence>
<evidence type="ECO:0000256" key="6">
    <source>
        <dbReference type="ARBA" id="ARBA00022642"/>
    </source>
</evidence>
<dbReference type="GO" id="GO:0004514">
    <property type="term" value="F:nicotinate-nucleotide diphosphorylase (carboxylating) activity"/>
    <property type="evidence" value="ECO:0007669"/>
    <property type="project" value="UniProtKB-EC"/>
</dbReference>
<feature type="binding site" evidence="13">
    <location>
        <position position="203"/>
    </location>
    <ligand>
        <name>substrate</name>
    </ligand>
</feature>
<dbReference type="InterPro" id="IPR004393">
    <property type="entry name" value="NadC"/>
</dbReference>
<dbReference type="AlphaFoldDB" id="A0AAW9R3A4"/>
<dbReference type="PANTHER" id="PTHR32179">
    <property type="entry name" value="NICOTINATE-NUCLEOTIDE PYROPHOSPHORYLASE [CARBOXYLATING]"/>
    <property type="match status" value="1"/>
</dbReference>
<dbReference type="Proteomes" id="UP001364472">
    <property type="component" value="Unassembled WGS sequence"/>
</dbReference>
<dbReference type="NCBIfam" id="TIGR00078">
    <property type="entry name" value="nadC"/>
    <property type="match status" value="1"/>
</dbReference>
<sequence>MNDSAVFPDGPDGAAHVARVVRWLAEDLGTGDVTTEAIVPHDARAEALWVAKSEGVFAGADEALTVFRALDPRLEWQPQVAEGAWVAAGTELVRFAGRGRAVLSGERVALNIAQRMSGIATATRACVRAVEGTGARILDTRKTVPGLRDLDKKAVAIGGGSNHRMGLYDMAMIKDNHIVAAGGIGAAVAAVRAHAPGVPVEVEVTGFDELEQALAAGVEWIMLDNMPPARMAEAVRRVAGRARLEASGNVSLETIRAVAASGVDFISLGALTHSVTAFDVSQRLTGLRLG</sequence>
<feature type="binding site" evidence="13">
    <location>
        <begin position="247"/>
        <end position="249"/>
    </location>
    <ligand>
        <name>substrate</name>
    </ligand>
</feature>
<dbReference type="Pfam" id="PF01729">
    <property type="entry name" value="QRPTase_C"/>
    <property type="match status" value="1"/>
</dbReference>
<keyword evidence="17" id="KW-1185">Reference proteome</keyword>
<evidence type="ECO:0000256" key="7">
    <source>
        <dbReference type="ARBA" id="ARBA00022676"/>
    </source>
</evidence>
<dbReference type="EC" id="2.4.2.19" evidence="5"/>
<dbReference type="SUPFAM" id="SSF54675">
    <property type="entry name" value="Nicotinate/Quinolinate PRTase N-terminal domain-like"/>
    <property type="match status" value="1"/>
</dbReference>
<keyword evidence="7 12" id="KW-0328">Glycosyltransferase</keyword>
<dbReference type="GO" id="GO:0034213">
    <property type="term" value="P:quinolinate catabolic process"/>
    <property type="evidence" value="ECO:0007669"/>
    <property type="project" value="TreeGrafter"/>
</dbReference>
<keyword evidence="6" id="KW-0662">Pyridine nucleotide biosynthesis</keyword>
<dbReference type="FunFam" id="3.20.20.70:FF:000030">
    <property type="entry name" value="Nicotinate-nucleotide pyrophosphorylase, carboxylating"/>
    <property type="match status" value="1"/>
</dbReference>
<evidence type="ECO:0000256" key="4">
    <source>
        <dbReference type="ARBA" id="ARBA00011218"/>
    </source>
</evidence>
<evidence type="ECO:0000256" key="5">
    <source>
        <dbReference type="ARBA" id="ARBA00011944"/>
    </source>
</evidence>
<feature type="binding site" evidence="13">
    <location>
        <begin position="140"/>
        <end position="142"/>
    </location>
    <ligand>
        <name>substrate</name>
    </ligand>
</feature>
<accession>A0AAW9R3A4</accession>
<dbReference type="InterPro" id="IPR013785">
    <property type="entry name" value="Aldolase_TIM"/>
</dbReference>
<evidence type="ECO:0000256" key="12">
    <source>
        <dbReference type="PIRNR" id="PIRNR006250"/>
    </source>
</evidence>
<evidence type="ECO:0000256" key="8">
    <source>
        <dbReference type="ARBA" id="ARBA00022679"/>
    </source>
</evidence>
<dbReference type="InterPro" id="IPR036068">
    <property type="entry name" value="Nicotinate_pribotase-like_C"/>
</dbReference>
<feature type="binding site" evidence="13">
    <location>
        <position position="224"/>
    </location>
    <ligand>
        <name>substrate</name>
    </ligand>
</feature>
<comment type="pathway">
    <text evidence="2">Cofactor biosynthesis; NAD(+) biosynthesis; nicotinate D-ribonucleotide from quinolinate: step 1/1.</text>
</comment>
<comment type="similarity">
    <text evidence="3 12">Belongs to the NadC/ModD family.</text>
</comment>
<dbReference type="CDD" id="cd01572">
    <property type="entry name" value="QPRTase"/>
    <property type="match status" value="1"/>
</dbReference>
<protein>
    <recommendedName>
        <fullName evidence="11">Probable nicotinate-nucleotide pyrophosphorylase [carboxylating]</fullName>
        <ecNumber evidence="5">2.4.2.19</ecNumber>
    </recommendedName>
    <alternativeName>
        <fullName evidence="9">Quinolinate phosphoribosyltransferase [decarboxylating]</fullName>
    </alternativeName>
</protein>
<organism evidence="16 17">
    <name type="scientific">Denitratimonas tolerans</name>
    <dbReference type="NCBI Taxonomy" id="1338420"/>
    <lineage>
        <taxon>Bacteria</taxon>
        <taxon>Pseudomonadati</taxon>
        <taxon>Pseudomonadota</taxon>
        <taxon>Gammaproteobacteria</taxon>
        <taxon>Lysobacterales</taxon>
        <taxon>Lysobacteraceae</taxon>
        <taxon>Denitratimonas</taxon>
    </lineage>
</organism>
<dbReference type="SUPFAM" id="SSF51690">
    <property type="entry name" value="Nicotinate/Quinolinate PRTase C-terminal domain-like"/>
    <property type="match status" value="1"/>
</dbReference>
<evidence type="ECO:0000259" key="14">
    <source>
        <dbReference type="Pfam" id="PF01729"/>
    </source>
</evidence>
<proteinExistence type="inferred from homology"/>
<evidence type="ECO:0000256" key="1">
    <source>
        <dbReference type="ARBA" id="ARBA00003237"/>
    </source>
</evidence>
<dbReference type="EMBL" id="JBBDHC010000004">
    <property type="protein sequence ID" value="MEJ1248801.1"/>
    <property type="molecule type" value="Genomic_DNA"/>
</dbReference>
<evidence type="ECO:0000313" key="17">
    <source>
        <dbReference type="Proteomes" id="UP001364472"/>
    </source>
</evidence>
<feature type="binding site" evidence="13">
    <location>
        <position position="107"/>
    </location>
    <ligand>
        <name>substrate</name>
    </ligand>
</feature>
<dbReference type="Pfam" id="PF02749">
    <property type="entry name" value="QRPTase_N"/>
    <property type="match status" value="1"/>
</dbReference>
<dbReference type="RefSeq" id="WP_337334521.1">
    <property type="nucleotide sequence ID" value="NZ_JBBDHC010000004.1"/>
</dbReference>
<dbReference type="Gene3D" id="3.20.20.70">
    <property type="entry name" value="Aldolase class I"/>
    <property type="match status" value="1"/>
</dbReference>
<comment type="subunit">
    <text evidence="4">Hexamer formed by 3 homodimers.</text>
</comment>
<feature type="binding site" evidence="13">
    <location>
        <position position="174"/>
    </location>
    <ligand>
        <name>substrate</name>
    </ligand>
</feature>
<dbReference type="FunFam" id="3.90.1170.20:FF:000001">
    <property type="entry name" value="Nicotinate-nucleotide diphosphorylase (Carboxylating)"/>
    <property type="match status" value="1"/>
</dbReference>
<comment type="caution">
    <text evidence="16">The sequence shown here is derived from an EMBL/GenBank/DDBJ whole genome shotgun (WGS) entry which is preliminary data.</text>
</comment>
<evidence type="ECO:0000259" key="15">
    <source>
        <dbReference type="Pfam" id="PF02749"/>
    </source>
</evidence>
<keyword evidence="8 12" id="KW-0808">Transferase</keyword>
<gene>
    <name evidence="16" type="primary">nadC</name>
    <name evidence="16" type="ORF">WB794_03805</name>
</gene>
<reference evidence="16 17" key="1">
    <citation type="journal article" date="2016" name="Antonie Van Leeuwenhoek">
        <title>Denitratimonas tolerans gen. nov., sp. nov., a denitrifying bacterium isolated from a bioreactor for tannery wastewater treatment.</title>
        <authorList>
            <person name="Han S.I."/>
            <person name="Kim J.O."/>
            <person name="Lee Y.R."/>
            <person name="Ekpeghere K.I."/>
            <person name="Koh S.C."/>
            <person name="Whang K.S."/>
        </authorList>
    </citation>
    <scope>NUCLEOTIDE SEQUENCE [LARGE SCALE GENOMIC DNA]</scope>
    <source>
        <strain evidence="16 17">KACC 17565</strain>
    </source>
</reference>
<dbReference type="InterPro" id="IPR027277">
    <property type="entry name" value="NadC/ModD"/>
</dbReference>
<evidence type="ECO:0000313" key="16">
    <source>
        <dbReference type="EMBL" id="MEJ1248801.1"/>
    </source>
</evidence>
<evidence type="ECO:0000256" key="11">
    <source>
        <dbReference type="ARBA" id="ARBA00069173"/>
    </source>
</evidence>
<dbReference type="GO" id="GO:0009435">
    <property type="term" value="P:NAD+ biosynthetic process"/>
    <property type="evidence" value="ECO:0007669"/>
    <property type="project" value="InterPro"/>
</dbReference>
<feature type="binding site" evidence="13">
    <location>
        <position position="164"/>
    </location>
    <ligand>
        <name>substrate</name>
    </ligand>
</feature>
<feature type="domain" description="Quinolinate phosphoribosyl transferase N-terminal" evidence="15">
    <location>
        <begin position="32"/>
        <end position="117"/>
    </location>
</feature>
<dbReference type="PANTHER" id="PTHR32179:SF3">
    <property type="entry name" value="NICOTINATE-NUCLEOTIDE PYROPHOSPHORYLASE [CARBOXYLATING]"/>
    <property type="match status" value="1"/>
</dbReference>
<comment type="catalytic activity">
    <reaction evidence="10">
        <text>nicotinate beta-D-ribonucleotide + CO2 + diphosphate = quinolinate + 5-phospho-alpha-D-ribose 1-diphosphate + 2 H(+)</text>
        <dbReference type="Rhea" id="RHEA:12733"/>
        <dbReference type="ChEBI" id="CHEBI:15378"/>
        <dbReference type="ChEBI" id="CHEBI:16526"/>
        <dbReference type="ChEBI" id="CHEBI:29959"/>
        <dbReference type="ChEBI" id="CHEBI:33019"/>
        <dbReference type="ChEBI" id="CHEBI:57502"/>
        <dbReference type="ChEBI" id="CHEBI:58017"/>
        <dbReference type="EC" id="2.4.2.19"/>
    </reaction>
</comment>
<evidence type="ECO:0000256" key="9">
    <source>
        <dbReference type="ARBA" id="ARBA00033102"/>
    </source>
</evidence>
<dbReference type="GO" id="GO:0005737">
    <property type="term" value="C:cytoplasm"/>
    <property type="evidence" value="ECO:0007669"/>
    <property type="project" value="TreeGrafter"/>
</dbReference>
<comment type="function">
    <text evidence="1">Involved in the catabolism of quinolinic acid (QA).</text>
</comment>
<feature type="binding site" evidence="13">
    <location>
        <begin position="268"/>
        <end position="270"/>
    </location>
    <ligand>
        <name>substrate</name>
    </ligand>
</feature>
<dbReference type="InterPro" id="IPR002638">
    <property type="entry name" value="Quinolinate_PRibosylTrfase_C"/>
</dbReference>
<evidence type="ECO:0000256" key="2">
    <source>
        <dbReference type="ARBA" id="ARBA00004893"/>
    </source>
</evidence>
<dbReference type="PIRSF" id="PIRSF006250">
    <property type="entry name" value="NadC_ModD"/>
    <property type="match status" value="1"/>
</dbReference>
<dbReference type="Gene3D" id="3.90.1170.20">
    <property type="entry name" value="Quinolinate phosphoribosyl transferase, N-terminal domain"/>
    <property type="match status" value="1"/>
</dbReference>